<dbReference type="GO" id="GO:0003964">
    <property type="term" value="F:RNA-directed DNA polymerase activity"/>
    <property type="evidence" value="ECO:0007669"/>
    <property type="project" value="UniProtKB-KW"/>
</dbReference>
<sequence>MSEYSQMLHKILRSTWNNLNISEQWMKADVYIPKEQYSTEIDQFRPISLLNLEGKIIFFVMESCLTKCLIENGYVNVSVQRGVLQVPLGYPEEAKMIWMLPAGPC</sequence>
<keyword evidence="1" id="KW-0548">Nucleotidyltransferase</keyword>
<dbReference type="AlphaFoldDB" id="A0AAV4C828"/>
<reference evidence="1 2" key="1">
    <citation type="journal article" date="2021" name="Elife">
        <title>Chloroplast acquisition without the gene transfer in kleptoplastic sea slugs, Plakobranchus ocellatus.</title>
        <authorList>
            <person name="Maeda T."/>
            <person name="Takahashi S."/>
            <person name="Yoshida T."/>
            <person name="Shimamura S."/>
            <person name="Takaki Y."/>
            <person name="Nagai Y."/>
            <person name="Toyoda A."/>
            <person name="Suzuki Y."/>
            <person name="Arimoto A."/>
            <person name="Ishii H."/>
            <person name="Satoh N."/>
            <person name="Nishiyama T."/>
            <person name="Hasebe M."/>
            <person name="Maruyama T."/>
            <person name="Minagawa J."/>
            <person name="Obokata J."/>
            <person name="Shigenobu S."/>
        </authorList>
    </citation>
    <scope>NUCLEOTIDE SEQUENCE [LARGE SCALE GENOMIC DNA]</scope>
</reference>
<gene>
    <name evidence="1" type="ORF">PoB_005400100</name>
</gene>
<proteinExistence type="predicted"/>
<comment type="caution">
    <text evidence="1">The sequence shown here is derived from an EMBL/GenBank/DDBJ whole genome shotgun (WGS) entry which is preliminary data.</text>
</comment>
<keyword evidence="2" id="KW-1185">Reference proteome</keyword>
<evidence type="ECO:0000313" key="1">
    <source>
        <dbReference type="EMBL" id="GFO27496.1"/>
    </source>
</evidence>
<evidence type="ECO:0000313" key="2">
    <source>
        <dbReference type="Proteomes" id="UP000735302"/>
    </source>
</evidence>
<name>A0AAV4C828_9GAST</name>
<keyword evidence="1" id="KW-0808">Transferase</keyword>
<dbReference type="EMBL" id="BLXT01005922">
    <property type="protein sequence ID" value="GFO27496.1"/>
    <property type="molecule type" value="Genomic_DNA"/>
</dbReference>
<organism evidence="1 2">
    <name type="scientific">Plakobranchus ocellatus</name>
    <dbReference type="NCBI Taxonomy" id="259542"/>
    <lineage>
        <taxon>Eukaryota</taxon>
        <taxon>Metazoa</taxon>
        <taxon>Spiralia</taxon>
        <taxon>Lophotrochozoa</taxon>
        <taxon>Mollusca</taxon>
        <taxon>Gastropoda</taxon>
        <taxon>Heterobranchia</taxon>
        <taxon>Euthyneura</taxon>
        <taxon>Panpulmonata</taxon>
        <taxon>Sacoglossa</taxon>
        <taxon>Placobranchoidea</taxon>
        <taxon>Plakobranchidae</taxon>
        <taxon>Plakobranchus</taxon>
    </lineage>
</organism>
<keyword evidence="1" id="KW-0695">RNA-directed DNA polymerase</keyword>
<protein>
    <submittedName>
        <fullName evidence="1">Reverse transcriptase</fullName>
    </submittedName>
</protein>
<dbReference type="Proteomes" id="UP000735302">
    <property type="component" value="Unassembled WGS sequence"/>
</dbReference>
<accession>A0AAV4C828</accession>